<keyword evidence="4" id="KW-0175">Coiled coil</keyword>
<evidence type="ECO:0000256" key="2">
    <source>
        <dbReference type="ARBA" id="ARBA00022741"/>
    </source>
</evidence>
<evidence type="ECO:0000313" key="7">
    <source>
        <dbReference type="Proteomes" id="UP001558713"/>
    </source>
</evidence>
<dbReference type="Proteomes" id="UP001558713">
    <property type="component" value="Unassembled WGS sequence"/>
</dbReference>
<dbReference type="CDD" id="cd01852">
    <property type="entry name" value="AIG1"/>
    <property type="match status" value="1"/>
</dbReference>
<accession>A0ABD1BRA8</accession>
<name>A0ABD1BRA8_CARAN</name>
<sequence length="330" mass="36757">MDHSELPQAPKPVKNIVLVGRTGNGKSATGNSLIGKQVFISESQATGVTTTCQTSIAVTPDGLVINVIDTPGLFDLAVSAEYISKEIINCLTLAEGGLDVVVLVLSVKNRITQEEENTLSTLQVLFGSEIVKYLIVLFTGGDELEANNQTLDDYFLQGYPEFLKTVLTECEGRKVLFNNKTTDESKKVEQVQQFLAHVASIEELNDGKSFTHEMHRKIKEEAERLKEQQREVEARNLGEAELAAMKKKLQDSYETRMSEMQKMVEKTLKETSAAHEKMVRMLREDLNKAHRDNESVRNEHDQAEQRRMKIQLGLIVPAVIGGLGLPCSIL</sequence>
<dbReference type="AlphaFoldDB" id="A0ABD1BRA8"/>
<dbReference type="PANTHER" id="PTHR10903:SF146">
    <property type="entry name" value="AIG1-LIKE PROTEIN_ 48352-49494-RELATED"/>
    <property type="match status" value="1"/>
</dbReference>
<proteinExistence type="inferred from homology"/>
<evidence type="ECO:0000256" key="4">
    <source>
        <dbReference type="SAM" id="Coils"/>
    </source>
</evidence>
<gene>
    <name evidence="6" type="ORF">V5N11_032360</name>
</gene>
<organism evidence="6 7">
    <name type="scientific">Cardamine amara subsp. amara</name>
    <dbReference type="NCBI Taxonomy" id="228776"/>
    <lineage>
        <taxon>Eukaryota</taxon>
        <taxon>Viridiplantae</taxon>
        <taxon>Streptophyta</taxon>
        <taxon>Embryophyta</taxon>
        <taxon>Tracheophyta</taxon>
        <taxon>Spermatophyta</taxon>
        <taxon>Magnoliopsida</taxon>
        <taxon>eudicotyledons</taxon>
        <taxon>Gunneridae</taxon>
        <taxon>Pentapetalae</taxon>
        <taxon>rosids</taxon>
        <taxon>malvids</taxon>
        <taxon>Brassicales</taxon>
        <taxon>Brassicaceae</taxon>
        <taxon>Cardamineae</taxon>
        <taxon>Cardamine</taxon>
    </lineage>
</organism>
<dbReference type="EMBL" id="JBANAX010000173">
    <property type="protein sequence ID" value="KAL1219713.1"/>
    <property type="molecule type" value="Genomic_DNA"/>
</dbReference>
<dbReference type="SUPFAM" id="SSF52540">
    <property type="entry name" value="P-loop containing nucleoside triphosphate hydrolases"/>
    <property type="match status" value="1"/>
</dbReference>
<evidence type="ECO:0000256" key="3">
    <source>
        <dbReference type="ARBA" id="ARBA00023134"/>
    </source>
</evidence>
<dbReference type="PANTHER" id="PTHR10903">
    <property type="entry name" value="GTPASE, IMAP FAMILY MEMBER-RELATED"/>
    <property type="match status" value="1"/>
</dbReference>
<keyword evidence="7" id="KW-1185">Reference proteome</keyword>
<evidence type="ECO:0000256" key="1">
    <source>
        <dbReference type="ARBA" id="ARBA00008535"/>
    </source>
</evidence>
<dbReference type="InterPro" id="IPR045058">
    <property type="entry name" value="GIMA/IAN/Toc"/>
</dbReference>
<evidence type="ECO:0000313" key="6">
    <source>
        <dbReference type="EMBL" id="KAL1219713.1"/>
    </source>
</evidence>
<protein>
    <submittedName>
        <fullName evidence="6">Immune-associated nucleotide-binding protein 3</fullName>
    </submittedName>
</protein>
<comment type="caution">
    <text evidence="6">The sequence shown here is derived from an EMBL/GenBank/DDBJ whole genome shotgun (WGS) entry which is preliminary data.</text>
</comment>
<feature type="coiled-coil region" evidence="4">
    <location>
        <begin position="279"/>
        <end position="306"/>
    </location>
</feature>
<reference evidence="6 7" key="1">
    <citation type="submission" date="2024-04" db="EMBL/GenBank/DDBJ databases">
        <title>Genome assembly C_amara_ONT_v2.</title>
        <authorList>
            <person name="Yant L."/>
            <person name="Moore C."/>
            <person name="Slenker M."/>
        </authorList>
    </citation>
    <scope>NUCLEOTIDE SEQUENCE [LARGE SCALE GENOMIC DNA]</scope>
    <source>
        <tissue evidence="6">Leaf</tissue>
    </source>
</reference>
<feature type="domain" description="AIG1-type G" evidence="5">
    <location>
        <begin position="11"/>
        <end position="219"/>
    </location>
</feature>
<dbReference type="GO" id="GO:0005525">
    <property type="term" value="F:GTP binding"/>
    <property type="evidence" value="ECO:0007669"/>
    <property type="project" value="UniProtKB-KW"/>
</dbReference>
<dbReference type="InterPro" id="IPR027417">
    <property type="entry name" value="P-loop_NTPase"/>
</dbReference>
<dbReference type="Gene3D" id="3.40.50.300">
    <property type="entry name" value="P-loop containing nucleotide triphosphate hydrolases"/>
    <property type="match status" value="1"/>
</dbReference>
<comment type="similarity">
    <text evidence="1">Belongs to the TRAFAC class TrmE-Era-EngA-EngB-Septin-like GTPase superfamily. AIG1/Toc34/Toc159-like paraseptin GTPase family. IAN subfamily.</text>
</comment>
<dbReference type="PROSITE" id="PS51720">
    <property type="entry name" value="G_AIG1"/>
    <property type="match status" value="1"/>
</dbReference>
<dbReference type="Pfam" id="PF04548">
    <property type="entry name" value="AIG1"/>
    <property type="match status" value="1"/>
</dbReference>
<dbReference type="InterPro" id="IPR006703">
    <property type="entry name" value="G_AIG1"/>
</dbReference>
<dbReference type="FunFam" id="3.40.50.300:FF:000840">
    <property type="entry name" value="Immune-associated nucleotide-binding protein 9"/>
    <property type="match status" value="1"/>
</dbReference>
<keyword evidence="3" id="KW-0342">GTP-binding</keyword>
<evidence type="ECO:0000259" key="5">
    <source>
        <dbReference type="PROSITE" id="PS51720"/>
    </source>
</evidence>
<keyword evidence="2" id="KW-0547">Nucleotide-binding</keyword>